<dbReference type="GO" id="GO:0042811">
    <property type="term" value="P:pheromone biosynthetic process"/>
    <property type="evidence" value="ECO:0007669"/>
    <property type="project" value="UniProtKB-ARBA"/>
</dbReference>
<comment type="pathway">
    <text evidence="5">Pheromone biosynthesis.</text>
</comment>
<dbReference type="GO" id="GO:0046872">
    <property type="term" value="F:metal ion binding"/>
    <property type="evidence" value="ECO:0007669"/>
    <property type="project" value="UniProtKB-KW"/>
</dbReference>
<dbReference type="Gene3D" id="1.10.600.10">
    <property type="entry name" value="Farnesyl Diphosphate Synthase"/>
    <property type="match status" value="1"/>
</dbReference>
<protein>
    <recommendedName>
        <fullName evidence="6">Farnesyl pyrophosphate synthase</fullName>
    </recommendedName>
</protein>
<dbReference type="PANTHER" id="PTHR11525">
    <property type="entry name" value="FARNESYL-PYROPHOSPHATE SYNTHETASE"/>
    <property type="match status" value="1"/>
</dbReference>
<dbReference type="PROSITE" id="PS00723">
    <property type="entry name" value="POLYPRENYL_SYNTHASE_1"/>
    <property type="match status" value="1"/>
</dbReference>
<dbReference type="GO" id="GO:0004337">
    <property type="term" value="F:(2E,6E)-farnesyl diphosphate synthase activity"/>
    <property type="evidence" value="ECO:0007669"/>
    <property type="project" value="TreeGrafter"/>
</dbReference>
<comment type="cofactor">
    <cofactor evidence="1">
        <name>Mg(2+)</name>
        <dbReference type="ChEBI" id="CHEBI:18420"/>
    </cofactor>
</comment>
<evidence type="ECO:0000256" key="2">
    <source>
        <dbReference type="ARBA" id="ARBA00022679"/>
    </source>
</evidence>
<sequence length="353" mass="39884">MGDSNEKKGAASELEQFDSIFAELVDDVINCPAVKGTDTTAAMKWFREVAEYNVPFGKKNRGISVATSFKELKKDCTEGELKRARILGWCVEWLQAFFLVADDIMDASITRRGQPCWYKKDGVGLTGINDSFFLESAVFQILRKHLKDQPYYLSVVELFHDTIMQTVVGQCLDMTTAPPEGTIDFTKFTMETYSAIVKWKTAFYSFYLPVALAMHMAGISDEASHSAAKTILLQMGHFFQVQDDYLDCYGAPEVIGKIGTDIQDNKCGWLVVQALKLATPHQLKVLQDNYGQHDAEKVERVKKLYKEMDISRVYADYEESSYQELMSLINSSCGTLPPAVFTAFAQKIYKRQK</sequence>
<evidence type="ECO:0000256" key="3">
    <source>
        <dbReference type="ARBA" id="ARBA00022723"/>
    </source>
</evidence>
<dbReference type="SUPFAM" id="SSF48576">
    <property type="entry name" value="Terpenoid synthases"/>
    <property type="match status" value="1"/>
</dbReference>
<evidence type="ECO:0000313" key="8">
    <source>
        <dbReference type="EMBL" id="KAK7098332.1"/>
    </source>
</evidence>
<dbReference type="GO" id="GO:0005737">
    <property type="term" value="C:cytoplasm"/>
    <property type="evidence" value="ECO:0007669"/>
    <property type="project" value="TreeGrafter"/>
</dbReference>
<dbReference type="AlphaFoldDB" id="A0AAN9B3Q4"/>
<comment type="caution">
    <text evidence="8">The sequence shown here is derived from an EMBL/GenBank/DDBJ whole genome shotgun (WGS) entry which is preliminary data.</text>
</comment>
<dbReference type="GO" id="GO:0004161">
    <property type="term" value="F:dimethylallyltranstransferase activity"/>
    <property type="evidence" value="ECO:0007669"/>
    <property type="project" value="TreeGrafter"/>
</dbReference>
<dbReference type="InterPro" id="IPR000092">
    <property type="entry name" value="Polyprenyl_synt"/>
</dbReference>
<dbReference type="PROSITE" id="PS00444">
    <property type="entry name" value="POLYPRENYL_SYNTHASE_2"/>
    <property type="match status" value="1"/>
</dbReference>
<dbReference type="FunFam" id="1.10.600.10:FF:000021">
    <property type="entry name" value="Farnesyl pyrophosphate synthase"/>
    <property type="match status" value="1"/>
</dbReference>
<evidence type="ECO:0000313" key="9">
    <source>
        <dbReference type="Proteomes" id="UP001374579"/>
    </source>
</evidence>
<name>A0AAN9B3Q4_9CAEN</name>
<dbReference type="SFLD" id="SFLDG01017">
    <property type="entry name" value="Polyprenyl_Transferase_Like"/>
    <property type="match status" value="1"/>
</dbReference>
<evidence type="ECO:0000256" key="1">
    <source>
        <dbReference type="ARBA" id="ARBA00001946"/>
    </source>
</evidence>
<keyword evidence="9" id="KW-1185">Reference proteome</keyword>
<dbReference type="EMBL" id="JBAMIC010000012">
    <property type="protein sequence ID" value="KAK7098332.1"/>
    <property type="molecule type" value="Genomic_DNA"/>
</dbReference>
<dbReference type="InterPro" id="IPR008949">
    <property type="entry name" value="Isoprenoid_synthase_dom_sf"/>
</dbReference>
<dbReference type="CDD" id="cd00685">
    <property type="entry name" value="Trans_IPPS_HT"/>
    <property type="match status" value="1"/>
</dbReference>
<keyword evidence="2 7" id="KW-0808">Transferase</keyword>
<evidence type="ECO:0000256" key="7">
    <source>
        <dbReference type="RuleBase" id="RU004466"/>
    </source>
</evidence>
<accession>A0AAN9B3Q4</accession>
<reference evidence="8 9" key="1">
    <citation type="submission" date="2024-02" db="EMBL/GenBank/DDBJ databases">
        <title>Chromosome-scale genome assembly of the rough periwinkle Littorina saxatilis.</title>
        <authorList>
            <person name="De Jode A."/>
            <person name="Faria R."/>
            <person name="Formenti G."/>
            <person name="Sims Y."/>
            <person name="Smith T.P."/>
            <person name="Tracey A."/>
            <person name="Wood J.M.D."/>
            <person name="Zagrodzka Z.B."/>
            <person name="Johannesson K."/>
            <person name="Butlin R.K."/>
            <person name="Leder E.H."/>
        </authorList>
    </citation>
    <scope>NUCLEOTIDE SEQUENCE [LARGE SCALE GENOMIC DNA]</scope>
    <source>
        <strain evidence="8">Snail1</strain>
        <tissue evidence="8">Muscle</tissue>
    </source>
</reference>
<comment type="similarity">
    <text evidence="7">Belongs to the FPP/GGPP synthase family.</text>
</comment>
<evidence type="ECO:0000256" key="6">
    <source>
        <dbReference type="ARBA" id="ARBA00034546"/>
    </source>
</evidence>
<dbReference type="GO" id="GO:0045337">
    <property type="term" value="P:farnesyl diphosphate biosynthetic process"/>
    <property type="evidence" value="ECO:0007669"/>
    <property type="project" value="TreeGrafter"/>
</dbReference>
<dbReference type="Proteomes" id="UP001374579">
    <property type="component" value="Unassembled WGS sequence"/>
</dbReference>
<evidence type="ECO:0000256" key="4">
    <source>
        <dbReference type="ARBA" id="ARBA00022842"/>
    </source>
</evidence>
<gene>
    <name evidence="8" type="ORF">V1264_002656</name>
</gene>
<dbReference type="InterPro" id="IPR039702">
    <property type="entry name" value="FPS1-like"/>
</dbReference>
<dbReference type="Pfam" id="PF00348">
    <property type="entry name" value="polyprenyl_synt"/>
    <property type="match status" value="1"/>
</dbReference>
<evidence type="ECO:0000256" key="5">
    <source>
        <dbReference type="ARBA" id="ARBA00033740"/>
    </source>
</evidence>
<dbReference type="PANTHER" id="PTHR11525:SF0">
    <property type="entry name" value="FARNESYL PYROPHOSPHATE SYNTHASE"/>
    <property type="match status" value="1"/>
</dbReference>
<organism evidence="8 9">
    <name type="scientific">Littorina saxatilis</name>
    <dbReference type="NCBI Taxonomy" id="31220"/>
    <lineage>
        <taxon>Eukaryota</taxon>
        <taxon>Metazoa</taxon>
        <taxon>Spiralia</taxon>
        <taxon>Lophotrochozoa</taxon>
        <taxon>Mollusca</taxon>
        <taxon>Gastropoda</taxon>
        <taxon>Caenogastropoda</taxon>
        <taxon>Littorinimorpha</taxon>
        <taxon>Littorinoidea</taxon>
        <taxon>Littorinidae</taxon>
        <taxon>Littorina</taxon>
    </lineage>
</organism>
<keyword evidence="3" id="KW-0479">Metal-binding</keyword>
<dbReference type="InterPro" id="IPR033749">
    <property type="entry name" value="Polyprenyl_synt_CS"/>
</dbReference>
<dbReference type="SFLD" id="SFLDS00005">
    <property type="entry name" value="Isoprenoid_Synthase_Type_I"/>
    <property type="match status" value="1"/>
</dbReference>
<keyword evidence="4" id="KW-0460">Magnesium</keyword>
<proteinExistence type="inferred from homology"/>